<organism evidence="1 2">
    <name type="scientific">Pluteus cervinus</name>
    <dbReference type="NCBI Taxonomy" id="181527"/>
    <lineage>
        <taxon>Eukaryota</taxon>
        <taxon>Fungi</taxon>
        <taxon>Dikarya</taxon>
        <taxon>Basidiomycota</taxon>
        <taxon>Agaricomycotina</taxon>
        <taxon>Agaricomycetes</taxon>
        <taxon>Agaricomycetidae</taxon>
        <taxon>Agaricales</taxon>
        <taxon>Pluteineae</taxon>
        <taxon>Pluteaceae</taxon>
        <taxon>Pluteus</taxon>
    </lineage>
</organism>
<accession>A0ACD3AB96</accession>
<protein>
    <submittedName>
        <fullName evidence="1">Uncharacterized protein</fullName>
    </submittedName>
</protein>
<dbReference type="Proteomes" id="UP000308600">
    <property type="component" value="Unassembled WGS sequence"/>
</dbReference>
<name>A0ACD3AB96_9AGAR</name>
<keyword evidence="2" id="KW-1185">Reference proteome</keyword>
<dbReference type="EMBL" id="ML208549">
    <property type="protein sequence ID" value="TFK62946.1"/>
    <property type="molecule type" value="Genomic_DNA"/>
</dbReference>
<sequence length="343" mass="39348">MTYSSSKGLDDIPDEILAEVFLLIPRHRWRTTPDHSTPEEHLRYPRPTYRKRLPWVLTHVCRKWREIARSTVRLWSYLPSIDISQHYPYLKEYLSLAGTATPLSLHMCKEKAKLNADTLSLLFGSVKQWQEVMIFLPYADLPDLQPLRGSFRMLRVVHVVHSNNWEGTFPMDLFSDAPVLEELTYLILGSHPILPPSLKKYQAYYRGPIDAIDILSRASQLETLGFSNSPFASQSTHNQSHFPPIEMPFLESLMFDDCWDDPGGPFLRALTLPKLRNLHLKLTATSENFQYPDIIQMIQQSGASLRSLTVEAHIEAYPTPAQLKELLATTPGRSSAIQKFYPT</sequence>
<reference evidence="1 2" key="1">
    <citation type="journal article" date="2019" name="Nat. Ecol. Evol.">
        <title>Megaphylogeny resolves global patterns of mushroom evolution.</title>
        <authorList>
            <person name="Varga T."/>
            <person name="Krizsan K."/>
            <person name="Foldi C."/>
            <person name="Dima B."/>
            <person name="Sanchez-Garcia M."/>
            <person name="Sanchez-Ramirez S."/>
            <person name="Szollosi G.J."/>
            <person name="Szarkandi J.G."/>
            <person name="Papp V."/>
            <person name="Albert L."/>
            <person name="Andreopoulos W."/>
            <person name="Angelini C."/>
            <person name="Antonin V."/>
            <person name="Barry K.W."/>
            <person name="Bougher N.L."/>
            <person name="Buchanan P."/>
            <person name="Buyck B."/>
            <person name="Bense V."/>
            <person name="Catcheside P."/>
            <person name="Chovatia M."/>
            <person name="Cooper J."/>
            <person name="Damon W."/>
            <person name="Desjardin D."/>
            <person name="Finy P."/>
            <person name="Geml J."/>
            <person name="Haridas S."/>
            <person name="Hughes K."/>
            <person name="Justo A."/>
            <person name="Karasinski D."/>
            <person name="Kautmanova I."/>
            <person name="Kiss B."/>
            <person name="Kocsube S."/>
            <person name="Kotiranta H."/>
            <person name="LaButti K.M."/>
            <person name="Lechner B.E."/>
            <person name="Liimatainen K."/>
            <person name="Lipzen A."/>
            <person name="Lukacs Z."/>
            <person name="Mihaltcheva S."/>
            <person name="Morgado L.N."/>
            <person name="Niskanen T."/>
            <person name="Noordeloos M.E."/>
            <person name="Ohm R.A."/>
            <person name="Ortiz-Santana B."/>
            <person name="Ovrebo C."/>
            <person name="Racz N."/>
            <person name="Riley R."/>
            <person name="Savchenko A."/>
            <person name="Shiryaev A."/>
            <person name="Soop K."/>
            <person name="Spirin V."/>
            <person name="Szebenyi C."/>
            <person name="Tomsovsky M."/>
            <person name="Tulloss R.E."/>
            <person name="Uehling J."/>
            <person name="Grigoriev I.V."/>
            <person name="Vagvolgyi C."/>
            <person name="Papp T."/>
            <person name="Martin F.M."/>
            <person name="Miettinen O."/>
            <person name="Hibbett D.S."/>
            <person name="Nagy L.G."/>
        </authorList>
    </citation>
    <scope>NUCLEOTIDE SEQUENCE [LARGE SCALE GENOMIC DNA]</scope>
    <source>
        <strain evidence="1 2">NL-1719</strain>
    </source>
</reference>
<evidence type="ECO:0000313" key="1">
    <source>
        <dbReference type="EMBL" id="TFK62946.1"/>
    </source>
</evidence>
<evidence type="ECO:0000313" key="2">
    <source>
        <dbReference type="Proteomes" id="UP000308600"/>
    </source>
</evidence>
<proteinExistence type="predicted"/>
<gene>
    <name evidence="1" type="ORF">BDN72DRAFT_902817</name>
</gene>